<sequence>MRRKKDKARRQIEIKEVKVKRVIPGECKA</sequence>
<evidence type="ECO:0000313" key="2">
    <source>
        <dbReference type="Proteomes" id="UP000634136"/>
    </source>
</evidence>
<keyword evidence="2" id="KW-1185">Reference proteome</keyword>
<comment type="caution">
    <text evidence="1">The sequence shown here is derived from an EMBL/GenBank/DDBJ whole genome shotgun (WGS) entry which is preliminary data.</text>
</comment>
<evidence type="ECO:0000313" key="1">
    <source>
        <dbReference type="EMBL" id="KAF7837643.1"/>
    </source>
</evidence>
<reference evidence="1" key="1">
    <citation type="submission" date="2020-09" db="EMBL/GenBank/DDBJ databases">
        <title>Genome-Enabled Discovery of Anthraquinone Biosynthesis in Senna tora.</title>
        <authorList>
            <person name="Kang S.-H."/>
            <person name="Pandey R.P."/>
            <person name="Lee C.-M."/>
            <person name="Sim J.-S."/>
            <person name="Jeong J.-T."/>
            <person name="Choi B.-S."/>
            <person name="Jung M."/>
            <person name="Ginzburg D."/>
            <person name="Zhao K."/>
            <person name="Won S.Y."/>
            <person name="Oh T.-J."/>
            <person name="Yu Y."/>
            <person name="Kim N.-H."/>
            <person name="Lee O.R."/>
            <person name="Lee T.-H."/>
            <person name="Bashyal P."/>
            <person name="Kim T.-S."/>
            <person name="Lee W.-H."/>
            <person name="Kawkins C."/>
            <person name="Kim C.-K."/>
            <person name="Kim J.S."/>
            <person name="Ahn B.O."/>
            <person name="Rhee S.Y."/>
            <person name="Sohng J.K."/>
        </authorList>
    </citation>
    <scope>NUCLEOTIDE SEQUENCE</scope>
    <source>
        <tissue evidence="1">Leaf</tissue>
    </source>
</reference>
<gene>
    <name evidence="1" type="ORF">G2W53_006125</name>
</gene>
<organism evidence="1 2">
    <name type="scientific">Senna tora</name>
    <dbReference type="NCBI Taxonomy" id="362788"/>
    <lineage>
        <taxon>Eukaryota</taxon>
        <taxon>Viridiplantae</taxon>
        <taxon>Streptophyta</taxon>
        <taxon>Embryophyta</taxon>
        <taxon>Tracheophyta</taxon>
        <taxon>Spermatophyta</taxon>
        <taxon>Magnoliopsida</taxon>
        <taxon>eudicotyledons</taxon>
        <taxon>Gunneridae</taxon>
        <taxon>Pentapetalae</taxon>
        <taxon>rosids</taxon>
        <taxon>fabids</taxon>
        <taxon>Fabales</taxon>
        <taxon>Fabaceae</taxon>
        <taxon>Caesalpinioideae</taxon>
        <taxon>Cassia clade</taxon>
        <taxon>Senna</taxon>
    </lineage>
</organism>
<name>A0A834X4Y7_9FABA</name>
<proteinExistence type="predicted"/>
<protein>
    <submittedName>
        <fullName evidence="1">Uncharacterized protein</fullName>
    </submittedName>
</protein>
<accession>A0A834X4Y7</accession>
<dbReference type="Proteomes" id="UP000634136">
    <property type="component" value="Unassembled WGS sequence"/>
</dbReference>
<dbReference type="EMBL" id="JAAIUW010000003">
    <property type="protein sequence ID" value="KAF7837643.1"/>
    <property type="molecule type" value="Genomic_DNA"/>
</dbReference>
<dbReference type="AlphaFoldDB" id="A0A834X4Y7"/>